<keyword evidence="4" id="KW-1185">Reference proteome</keyword>
<name>F6DSU8_DESRL</name>
<evidence type="ECO:0000313" key="3">
    <source>
        <dbReference type="EMBL" id="AEG59942.1"/>
    </source>
</evidence>
<dbReference type="KEGG" id="dru:Desru_1678"/>
<dbReference type="Gene3D" id="3.10.350.10">
    <property type="entry name" value="LysM domain"/>
    <property type="match status" value="1"/>
</dbReference>
<reference evidence="3 4" key="2">
    <citation type="journal article" date="2012" name="Stand. Genomic Sci.">
        <title>Complete genome sequence of the sulfate-reducing firmicute Desulfotomaculum ruminis type strain (DL(T)).</title>
        <authorList>
            <person name="Spring S."/>
            <person name="Visser M."/>
            <person name="Lu M."/>
            <person name="Copeland A."/>
            <person name="Lapidus A."/>
            <person name="Lucas S."/>
            <person name="Cheng J.F."/>
            <person name="Han C."/>
            <person name="Tapia R."/>
            <person name="Goodwin L.A."/>
            <person name="Pitluck S."/>
            <person name="Ivanova N."/>
            <person name="Land M."/>
            <person name="Hauser L."/>
            <person name="Larimer F."/>
            <person name="Rohde M."/>
            <person name="Goker M."/>
            <person name="Detter J.C."/>
            <person name="Kyrpides N.C."/>
            <person name="Woyke T."/>
            <person name="Schaap P.J."/>
            <person name="Plugge C.M."/>
            <person name="Muyzer G."/>
            <person name="Kuever J."/>
            <person name="Pereira I.A."/>
            <person name="Parshina S.N."/>
            <person name="Bernier-Latmani R."/>
            <person name="Stams A.J."/>
            <person name="Klenk H.P."/>
        </authorList>
    </citation>
    <scope>NUCLEOTIDE SEQUENCE [LARGE SCALE GENOMIC DNA]</scope>
    <source>
        <strain evidence="4">ATCC 23193 / DSM 2154 / NCIB 8452 / DL</strain>
    </source>
</reference>
<accession>F6DSU8</accession>
<feature type="chain" id="PRO_5003335104" evidence="1">
    <location>
        <begin position="30"/>
        <end position="237"/>
    </location>
</feature>
<dbReference type="GO" id="GO:0008932">
    <property type="term" value="F:lytic endotransglycosylase activity"/>
    <property type="evidence" value="ECO:0007669"/>
    <property type="project" value="TreeGrafter"/>
</dbReference>
<dbReference type="InterPro" id="IPR042047">
    <property type="entry name" value="SleB_dom1"/>
</dbReference>
<dbReference type="SMART" id="SM00257">
    <property type="entry name" value="LysM"/>
    <property type="match status" value="1"/>
</dbReference>
<feature type="signal peptide" evidence="1">
    <location>
        <begin position="1"/>
        <end position="29"/>
    </location>
</feature>
<proteinExistence type="predicted"/>
<dbReference type="AlphaFoldDB" id="F6DSU8"/>
<dbReference type="STRING" id="696281.Desru_1678"/>
<dbReference type="InterPro" id="IPR018392">
    <property type="entry name" value="LysM"/>
</dbReference>
<dbReference type="PROSITE" id="PS51782">
    <property type="entry name" value="LYSM"/>
    <property type="match status" value="1"/>
</dbReference>
<dbReference type="EMBL" id="CP002780">
    <property type="protein sequence ID" value="AEG59942.1"/>
    <property type="molecule type" value="Genomic_DNA"/>
</dbReference>
<evidence type="ECO:0000313" key="4">
    <source>
        <dbReference type="Proteomes" id="UP000009234"/>
    </source>
</evidence>
<dbReference type="PANTHER" id="PTHR33734:SF22">
    <property type="entry name" value="MEMBRANE-BOUND LYTIC MUREIN TRANSGLYCOSYLASE D"/>
    <property type="match status" value="1"/>
</dbReference>
<gene>
    <name evidence="3" type="ordered locus">Desru_1678</name>
</gene>
<dbReference type="SUPFAM" id="SSF54106">
    <property type="entry name" value="LysM domain"/>
    <property type="match status" value="1"/>
</dbReference>
<keyword evidence="3" id="KW-0378">Hydrolase</keyword>
<dbReference type="Pfam" id="PF01476">
    <property type="entry name" value="LysM"/>
    <property type="match status" value="1"/>
</dbReference>
<dbReference type="Gene3D" id="1.10.10.2520">
    <property type="entry name" value="Cell wall hydrolase SleB, domain 1"/>
    <property type="match status" value="1"/>
</dbReference>
<dbReference type="CDD" id="cd00118">
    <property type="entry name" value="LysM"/>
    <property type="match status" value="1"/>
</dbReference>
<protein>
    <submittedName>
        <fullName evidence="3">Cell wall hydrolase SleB</fullName>
    </submittedName>
</protein>
<dbReference type="OrthoDB" id="9785345at2"/>
<dbReference type="Pfam" id="PF07486">
    <property type="entry name" value="Hydrolase_2"/>
    <property type="match status" value="1"/>
</dbReference>
<sequence>MNRKYRKIAGILAIVLAVTSGLVGVTAAAAGETSDGAGALEYGSMEPDQSSFQIGYTVSAGDTLYQICKDYNVSLTSLMRVNNLKKTVIYPGQRLTIPTATVSPYGMVLSRGEASRDEIRLLSKLIHAEARGESFEGKVAVGAVILNRLASPDFPKSIKEVILESNGRVYQFSPVQDGSINLEPDQESVEAALQALMGHDPTDGALFFYNPSVAKDQWIRTLPVITKIGNHVFATKI</sequence>
<dbReference type="HOGENOM" id="CLU_053345_1_2_9"/>
<dbReference type="Proteomes" id="UP000009234">
    <property type="component" value="Chromosome"/>
</dbReference>
<dbReference type="PANTHER" id="PTHR33734">
    <property type="entry name" value="LYSM DOMAIN-CONTAINING GPI-ANCHORED PROTEIN 2"/>
    <property type="match status" value="1"/>
</dbReference>
<organism evidence="3 4">
    <name type="scientific">Desulforamulus ruminis (strain ATCC 23193 / DSM 2154 / NCIMB 8452 / DL)</name>
    <name type="common">Desulfotomaculum ruminis</name>
    <dbReference type="NCBI Taxonomy" id="696281"/>
    <lineage>
        <taxon>Bacteria</taxon>
        <taxon>Bacillati</taxon>
        <taxon>Bacillota</taxon>
        <taxon>Clostridia</taxon>
        <taxon>Eubacteriales</taxon>
        <taxon>Peptococcaceae</taxon>
        <taxon>Desulforamulus</taxon>
    </lineage>
</organism>
<dbReference type="Gene3D" id="6.20.240.60">
    <property type="match status" value="1"/>
</dbReference>
<keyword evidence="1" id="KW-0732">Signal</keyword>
<feature type="domain" description="LysM" evidence="2">
    <location>
        <begin position="54"/>
        <end position="97"/>
    </location>
</feature>
<dbReference type="InterPro" id="IPR036779">
    <property type="entry name" value="LysM_dom_sf"/>
</dbReference>
<dbReference type="RefSeq" id="WP_013841709.1">
    <property type="nucleotide sequence ID" value="NC_015589.1"/>
</dbReference>
<dbReference type="eggNOG" id="COG3773">
    <property type="taxonomic scope" value="Bacteria"/>
</dbReference>
<dbReference type="InterPro" id="IPR011105">
    <property type="entry name" value="Cell_wall_hydrolase_SleB"/>
</dbReference>
<evidence type="ECO:0000259" key="2">
    <source>
        <dbReference type="PROSITE" id="PS51782"/>
    </source>
</evidence>
<evidence type="ECO:0000256" key="1">
    <source>
        <dbReference type="SAM" id="SignalP"/>
    </source>
</evidence>
<dbReference type="GO" id="GO:0016787">
    <property type="term" value="F:hydrolase activity"/>
    <property type="evidence" value="ECO:0007669"/>
    <property type="project" value="UniProtKB-KW"/>
</dbReference>
<reference evidence="4" key="1">
    <citation type="submission" date="2011-05" db="EMBL/GenBank/DDBJ databases">
        <title>Complete sequence of Desulfotomaculum ruminis DSM 2154.</title>
        <authorList>
            <person name="Lucas S."/>
            <person name="Copeland A."/>
            <person name="Lapidus A."/>
            <person name="Cheng J.-F."/>
            <person name="Goodwin L."/>
            <person name="Pitluck S."/>
            <person name="Lu M."/>
            <person name="Detter J.C."/>
            <person name="Han C."/>
            <person name="Tapia R."/>
            <person name="Land M."/>
            <person name="Hauser L."/>
            <person name="Kyrpides N."/>
            <person name="Ivanova N."/>
            <person name="Mikhailova N."/>
            <person name="Pagani I."/>
            <person name="Stams A.J.M."/>
            <person name="Plugge C.M."/>
            <person name="Muyzer G."/>
            <person name="Kuever J."/>
            <person name="Parshina S.N."/>
            <person name="Ivanova A.E."/>
            <person name="Nazina T.N."/>
            <person name="Brambilla E."/>
            <person name="Spring S."/>
            <person name="Klenk H.-P."/>
            <person name="Woyke T."/>
        </authorList>
    </citation>
    <scope>NUCLEOTIDE SEQUENCE [LARGE SCALE GENOMIC DNA]</scope>
    <source>
        <strain evidence="4">ATCC 23193 / DSM 2154 / NCIB 8452 / DL</strain>
    </source>
</reference>